<keyword evidence="5" id="KW-0539">Nucleus</keyword>
<evidence type="ECO:0000256" key="3">
    <source>
        <dbReference type="ARBA" id="ARBA00023125"/>
    </source>
</evidence>
<feature type="compositionally biased region" description="Basic and acidic residues" evidence="6">
    <location>
        <begin position="387"/>
        <end position="396"/>
    </location>
</feature>
<evidence type="ECO:0000313" key="8">
    <source>
        <dbReference type="EMBL" id="CAP83071.1"/>
    </source>
</evidence>
<sequence>MSPGDDIAFVSELFPPSPPEYSTGMAHDNAGYSLGYLGDLKRCWNTCIRLSYHLADHVVEHHLETDIIARPLWSSSKTEREVIYSKAVASLQAKLLHPIAYAVFFLESAASSGSDCGHPAHQYKNKAYSIERQQSILRNAPFDDTLVFLSTHHCMQLLFSTVQRLMGPEIPRSSAKSWLSILLTTSTMERIVDFFVSIAKDNQRKEKGEHESTWSHRKEFLWAMRKDLNEYMASFNGQGEHTLLVPELNHSTILNADRKQDHMDITKLRTKPLPLGSRQFGRRTPQSRTSTRFLSLPLKCLGYHLNPKFRWEFRRKHVCCAECLRNRQARVHRPRVSRLETLTQRLAKLEEASNKEAINFPTTHHAASSTSSSPSAKLTSITGVLNDKQKRYRAYDPNDMGPLQPPPSKHRKSQAVAQQNVHQAHSPGSTHHASEAREYIEHELQCNPALSKDRRTALESARKFVSQLSNPTLNWEGTAAIHDMEIQESLESPSLTPELLYMMLPGRLPRLEQMSAMLIITGPDKKTNSQGTINWPDHISDSLLEQMGLGIIEGAECEQVLQHYRLNVWVKAMSFISKMGPLVSSEPLRDHFRSLKKRYEAAAIELLNQIPLAAEPSLLLLQSVLSAVSLASRMIVSLNYHNITDVSPRTQTEENIHACVFLCYYFDKTLSLLLLRPPSLPDLKVKPTQLIHIDPDLPTSTMITGVVEYSELKNTLLTILLDTKPIGDTEKANMLSDLVARAHIIHSNMQMFRRRQEQQFTQSWSHLRREWLSMDFNYYSVLTTIIQARSSVLKSRLVCENCLYTAREALTTLRALQEAFSNRINSIDSYPYFLTWTMLLFPLAPFFVLFCNVIATSNERDFDMIKNITDDLHQFAEANASIGKLYKLFSKFLDLCAPLVKGNTEPSRSEQPAAAPSDPNTAENTEAQMTSYTDIFGRATGTDQPLARLGGADSTGGGPTAPPSVEGWNDSLVWELFDNQPSLGWAESELWNAMAQFDA</sequence>
<dbReference type="OrthoDB" id="39175at2759"/>
<evidence type="ECO:0000256" key="1">
    <source>
        <dbReference type="ARBA" id="ARBA00004123"/>
    </source>
</evidence>
<evidence type="ECO:0000256" key="2">
    <source>
        <dbReference type="ARBA" id="ARBA00023015"/>
    </source>
</evidence>
<dbReference type="eggNOG" id="ENOG502S4JF">
    <property type="taxonomic scope" value="Eukaryota"/>
</dbReference>
<organism evidence="8 9">
    <name type="scientific">Penicillium rubens (strain ATCC 28089 / DSM 1075 / NRRL 1951 / Wisconsin 54-1255)</name>
    <name type="common">Penicillium chrysogenum</name>
    <dbReference type="NCBI Taxonomy" id="500485"/>
    <lineage>
        <taxon>Eukaryota</taxon>
        <taxon>Fungi</taxon>
        <taxon>Dikarya</taxon>
        <taxon>Ascomycota</taxon>
        <taxon>Pezizomycotina</taxon>
        <taxon>Eurotiomycetes</taxon>
        <taxon>Eurotiomycetidae</taxon>
        <taxon>Eurotiales</taxon>
        <taxon>Aspergillaceae</taxon>
        <taxon>Penicillium</taxon>
        <taxon>Penicillium chrysogenum species complex</taxon>
    </lineage>
</organism>
<dbReference type="CDD" id="cd12148">
    <property type="entry name" value="fungal_TF_MHR"/>
    <property type="match status" value="1"/>
</dbReference>
<dbReference type="OMA" id="ELQCNPA"/>
<feature type="transmembrane region" description="Helical" evidence="7">
    <location>
        <begin position="830"/>
        <end position="855"/>
    </location>
</feature>
<dbReference type="VEuPathDB" id="FungiDB:PCH_Pc15g01850"/>
<dbReference type="PANTHER" id="PTHR46910:SF37">
    <property type="entry name" value="ZN(II)2CYS6 TRANSCRIPTION FACTOR (EUROFUNG)"/>
    <property type="match status" value="1"/>
</dbReference>
<evidence type="ECO:0000256" key="6">
    <source>
        <dbReference type="SAM" id="MobiDB-lite"/>
    </source>
</evidence>
<keyword evidence="7" id="KW-0812">Transmembrane</keyword>
<reference evidence="8 9" key="1">
    <citation type="journal article" date="2008" name="Nat. Biotechnol.">
        <title>Genome sequencing and analysis of the filamentous fungus Penicillium chrysogenum.</title>
        <authorList>
            <person name="van den Berg M.A."/>
            <person name="Albang R."/>
            <person name="Albermann K."/>
            <person name="Badger J.H."/>
            <person name="Daran J.-M."/>
            <person name="Driessen A.J.M."/>
            <person name="Garcia-Estrada C."/>
            <person name="Fedorova N.D."/>
            <person name="Harris D.M."/>
            <person name="Heijne W.H.M."/>
            <person name="Joardar V.S."/>
            <person name="Kiel J.A.K.W."/>
            <person name="Kovalchuk A."/>
            <person name="Martin J.F."/>
            <person name="Nierman W.C."/>
            <person name="Nijland J.G."/>
            <person name="Pronk J.T."/>
            <person name="Roubos J.A."/>
            <person name="van der Klei I.J."/>
            <person name="van Peij N.N.M.E."/>
            <person name="Veenhuis M."/>
            <person name="von Doehren H."/>
            <person name="Wagner C."/>
            <person name="Wortman J.R."/>
            <person name="Bovenberg R.A.L."/>
        </authorList>
    </citation>
    <scope>NUCLEOTIDE SEQUENCE [LARGE SCALE GENOMIC DNA]</scope>
    <source>
        <strain evidence="9">ATCC 28089 / DSM 1075 / NRRL 1951 / Wisconsin 54-1255</strain>
    </source>
</reference>
<dbReference type="AlphaFoldDB" id="B6H6C0"/>
<feature type="region of interest" description="Disordered" evidence="6">
    <location>
        <begin position="943"/>
        <end position="967"/>
    </location>
</feature>
<evidence type="ECO:0000256" key="5">
    <source>
        <dbReference type="ARBA" id="ARBA00023242"/>
    </source>
</evidence>
<dbReference type="EMBL" id="AM920430">
    <property type="protein sequence ID" value="CAP83071.1"/>
    <property type="molecule type" value="Genomic_DNA"/>
</dbReference>
<dbReference type="PANTHER" id="PTHR46910">
    <property type="entry name" value="TRANSCRIPTION FACTOR PDR1"/>
    <property type="match status" value="1"/>
</dbReference>
<keyword evidence="4" id="KW-0804">Transcription</keyword>
<accession>B6H6C0</accession>
<feature type="region of interest" description="Disordered" evidence="6">
    <location>
        <begin position="903"/>
        <end position="923"/>
    </location>
</feature>
<feature type="compositionally biased region" description="Low complexity" evidence="6">
    <location>
        <begin position="361"/>
        <end position="376"/>
    </location>
</feature>
<protein>
    <submittedName>
        <fullName evidence="8">Pc15g01850 protein</fullName>
    </submittedName>
</protein>
<feature type="compositionally biased region" description="Low complexity" evidence="6">
    <location>
        <begin position="414"/>
        <end position="425"/>
    </location>
</feature>
<dbReference type="GO" id="GO:0003700">
    <property type="term" value="F:DNA-binding transcription factor activity"/>
    <property type="evidence" value="ECO:0007669"/>
    <property type="project" value="InterPro"/>
</dbReference>
<keyword evidence="9" id="KW-1185">Reference proteome</keyword>
<dbReference type="InterPro" id="IPR050987">
    <property type="entry name" value="AtrR-like"/>
</dbReference>
<keyword evidence="3" id="KW-0238">DNA-binding</keyword>
<keyword evidence="2" id="KW-0805">Transcription regulation</keyword>
<dbReference type="GO" id="GO:0003677">
    <property type="term" value="F:DNA binding"/>
    <property type="evidence" value="ECO:0007669"/>
    <property type="project" value="UniProtKB-KW"/>
</dbReference>
<dbReference type="HOGENOM" id="CLU_012049_0_0_1"/>
<name>B6H6C0_PENRW</name>
<evidence type="ECO:0000256" key="4">
    <source>
        <dbReference type="ARBA" id="ARBA00023163"/>
    </source>
</evidence>
<dbReference type="GO" id="GO:0005634">
    <property type="term" value="C:nucleus"/>
    <property type="evidence" value="ECO:0007669"/>
    <property type="project" value="UniProtKB-SubCell"/>
</dbReference>
<dbReference type="Proteomes" id="UP000000724">
    <property type="component" value="Contig Pc00c15"/>
</dbReference>
<proteinExistence type="predicted"/>
<evidence type="ECO:0000256" key="7">
    <source>
        <dbReference type="SAM" id="Phobius"/>
    </source>
</evidence>
<evidence type="ECO:0000313" key="9">
    <source>
        <dbReference type="Proteomes" id="UP000000724"/>
    </source>
</evidence>
<dbReference type="BioCyc" id="PCHR:PC15G01850-MONOMER"/>
<gene>
    <name evidence="8" type="ORF">Pc15g01850</name>
    <name evidence="8" type="ORF">PCH_Pc15g01850</name>
</gene>
<keyword evidence="7" id="KW-0472">Membrane</keyword>
<comment type="subcellular location">
    <subcellularLocation>
        <location evidence="1">Nucleus</location>
    </subcellularLocation>
</comment>
<feature type="region of interest" description="Disordered" evidence="6">
    <location>
        <begin position="356"/>
        <end position="435"/>
    </location>
</feature>
<keyword evidence="7" id="KW-1133">Transmembrane helix</keyword>